<proteinExistence type="predicted"/>
<dbReference type="InterPro" id="IPR046341">
    <property type="entry name" value="SET_dom_sf"/>
</dbReference>
<sequence>MPESNEPTVQQYFDEFIQRELEAAPISCGLADPQKGKAIYAARALKAGELIWSERPFVAMQHEDNKDFADCCEHCFVSLINSKDSWDRVEAANEGENDHAKFEDFEAAIDLLQKQGGLSEEESYFNVYRLAKNKVQCVCGVLYCSEACKKAAYDEQHAIMCTRSDTNASPMGHFINHTQVTNEIFQLAAKVIARILSRFISTHDMVHARQPVDMFCKLPWWEVVANEDDLEEGQTMEEYKDCFKNLLSQTLSHFLEGLRDNLEHLAKNDELNGLSVDAVLGT</sequence>
<name>A0AAD5Q359_PYTIN</name>
<gene>
    <name evidence="1" type="ORF">P43SY_004215</name>
</gene>
<dbReference type="EMBL" id="JAKCXM010000464">
    <property type="protein sequence ID" value="KAJ0393773.1"/>
    <property type="molecule type" value="Genomic_DNA"/>
</dbReference>
<dbReference type="SUPFAM" id="SSF82199">
    <property type="entry name" value="SET domain"/>
    <property type="match status" value="1"/>
</dbReference>
<protein>
    <recommendedName>
        <fullName evidence="3">MYND-type domain-containing protein</fullName>
    </recommendedName>
</protein>
<evidence type="ECO:0000313" key="1">
    <source>
        <dbReference type="EMBL" id="KAJ0393773.1"/>
    </source>
</evidence>
<dbReference type="PANTHER" id="PTHR47436:SF1">
    <property type="entry name" value="SET DOMAIN-CONTAINING PROTEIN"/>
    <property type="match status" value="1"/>
</dbReference>
<accession>A0AAD5Q359</accession>
<evidence type="ECO:0008006" key="3">
    <source>
        <dbReference type="Google" id="ProtNLM"/>
    </source>
</evidence>
<dbReference type="InterPro" id="IPR044237">
    <property type="entry name" value="ATXR2-like"/>
</dbReference>
<organism evidence="1 2">
    <name type="scientific">Pythium insidiosum</name>
    <name type="common">Pythiosis disease agent</name>
    <dbReference type="NCBI Taxonomy" id="114742"/>
    <lineage>
        <taxon>Eukaryota</taxon>
        <taxon>Sar</taxon>
        <taxon>Stramenopiles</taxon>
        <taxon>Oomycota</taxon>
        <taxon>Peronosporomycetes</taxon>
        <taxon>Pythiales</taxon>
        <taxon>Pythiaceae</taxon>
        <taxon>Pythium</taxon>
    </lineage>
</organism>
<comment type="caution">
    <text evidence="1">The sequence shown here is derived from an EMBL/GenBank/DDBJ whole genome shotgun (WGS) entry which is preliminary data.</text>
</comment>
<evidence type="ECO:0000313" key="2">
    <source>
        <dbReference type="Proteomes" id="UP001209570"/>
    </source>
</evidence>
<keyword evidence="2" id="KW-1185">Reference proteome</keyword>
<dbReference type="GO" id="GO:0008168">
    <property type="term" value="F:methyltransferase activity"/>
    <property type="evidence" value="ECO:0007669"/>
    <property type="project" value="InterPro"/>
</dbReference>
<reference evidence="1" key="1">
    <citation type="submission" date="2021-12" db="EMBL/GenBank/DDBJ databases">
        <title>Prjna785345.</title>
        <authorList>
            <person name="Rujirawat T."/>
            <person name="Krajaejun T."/>
        </authorList>
    </citation>
    <scope>NUCLEOTIDE SEQUENCE</scope>
    <source>
        <strain evidence="1">Pi057C3</strain>
    </source>
</reference>
<dbReference type="AlphaFoldDB" id="A0AAD5Q359"/>
<dbReference type="PANTHER" id="PTHR47436">
    <property type="entry name" value="HISTONE-LYSINE N-METHYLTRANSFERASE ATXR2"/>
    <property type="match status" value="1"/>
</dbReference>
<dbReference type="Proteomes" id="UP001209570">
    <property type="component" value="Unassembled WGS sequence"/>
</dbReference>